<dbReference type="Proteomes" id="UP000248817">
    <property type="component" value="Unassembled WGS sequence"/>
</dbReference>
<evidence type="ECO:0000313" key="2">
    <source>
        <dbReference type="Proteomes" id="UP000248817"/>
    </source>
</evidence>
<gene>
    <name evidence="1" type="ORF">BP00DRAFT_178738</name>
</gene>
<proteinExistence type="predicted"/>
<dbReference type="EMBL" id="KZ825505">
    <property type="protein sequence ID" value="PYI31238.1"/>
    <property type="molecule type" value="Genomic_DNA"/>
</dbReference>
<sequence length="154" mass="17209">MVFLHSFHCHIPHPLPPMMTHLCPFPQLLSFSPPTSSIPRQKQITDPPSLPPPKLYLNSPLEHLTYLLLPISTCNHFPQVSSVSLERILPMNYCSFCLSSSRRRPVISTLSSSSPNGRDLGASSANRSLSFRRTSSRWLMLSSPPNSMSIHSCL</sequence>
<accession>A0A2V5I3D3</accession>
<evidence type="ECO:0000313" key="1">
    <source>
        <dbReference type="EMBL" id="PYI31238.1"/>
    </source>
</evidence>
<keyword evidence="2" id="KW-1185">Reference proteome</keyword>
<reference evidence="1 2" key="1">
    <citation type="submission" date="2018-02" db="EMBL/GenBank/DDBJ databases">
        <title>The genomes of Aspergillus section Nigri reveals drivers in fungal speciation.</title>
        <authorList>
            <consortium name="DOE Joint Genome Institute"/>
            <person name="Vesth T.C."/>
            <person name="Nybo J."/>
            <person name="Theobald S."/>
            <person name="Brandl J."/>
            <person name="Frisvad J.C."/>
            <person name="Nielsen K.F."/>
            <person name="Lyhne E.K."/>
            <person name="Kogle M.E."/>
            <person name="Kuo A."/>
            <person name="Riley R."/>
            <person name="Clum A."/>
            <person name="Nolan M."/>
            <person name="Lipzen A."/>
            <person name="Salamov A."/>
            <person name="Henrissat B."/>
            <person name="Wiebenga A."/>
            <person name="De vries R.P."/>
            <person name="Grigoriev I.V."/>
            <person name="Mortensen U.H."/>
            <person name="Andersen M.R."/>
            <person name="Baker S.E."/>
        </authorList>
    </citation>
    <scope>NUCLEOTIDE SEQUENCE [LARGE SCALE GENOMIC DNA]</scope>
    <source>
        <strain evidence="1 2">CBS 114.80</strain>
    </source>
</reference>
<dbReference type="AlphaFoldDB" id="A0A2V5I3D3"/>
<organism evidence="1 2">
    <name type="scientific">Aspergillus indologenus CBS 114.80</name>
    <dbReference type="NCBI Taxonomy" id="1450541"/>
    <lineage>
        <taxon>Eukaryota</taxon>
        <taxon>Fungi</taxon>
        <taxon>Dikarya</taxon>
        <taxon>Ascomycota</taxon>
        <taxon>Pezizomycotina</taxon>
        <taxon>Eurotiomycetes</taxon>
        <taxon>Eurotiomycetidae</taxon>
        <taxon>Eurotiales</taxon>
        <taxon>Aspergillaceae</taxon>
        <taxon>Aspergillus</taxon>
        <taxon>Aspergillus subgen. Circumdati</taxon>
    </lineage>
</organism>
<protein>
    <submittedName>
        <fullName evidence="1">Uncharacterized protein</fullName>
    </submittedName>
</protein>
<name>A0A2V5I3D3_9EURO</name>